<reference evidence="4 5" key="1">
    <citation type="journal article" date="2016" name="Nat. Commun.">
        <title>Thousands of microbial genomes shed light on interconnected biogeochemical processes in an aquifer system.</title>
        <authorList>
            <person name="Anantharaman K."/>
            <person name="Brown C.T."/>
            <person name="Hug L.A."/>
            <person name="Sharon I."/>
            <person name="Castelle C.J."/>
            <person name="Probst A.J."/>
            <person name="Thomas B.C."/>
            <person name="Singh A."/>
            <person name="Wilkins M.J."/>
            <person name="Karaoz U."/>
            <person name="Brodie E.L."/>
            <person name="Williams K.H."/>
            <person name="Hubbard S.S."/>
            <person name="Banfield J.F."/>
        </authorList>
    </citation>
    <scope>NUCLEOTIDE SEQUENCE [LARGE SCALE GENOMIC DNA]</scope>
</reference>
<feature type="domain" description="Cupin type-2" evidence="3">
    <location>
        <begin position="279"/>
        <end position="344"/>
    </location>
</feature>
<dbReference type="PANTHER" id="PTHR35848:SF6">
    <property type="entry name" value="CUPIN TYPE-2 DOMAIN-CONTAINING PROTEIN"/>
    <property type="match status" value="1"/>
</dbReference>
<dbReference type="GO" id="GO:0046872">
    <property type="term" value="F:metal ion binding"/>
    <property type="evidence" value="ECO:0007669"/>
    <property type="project" value="UniProtKB-KW"/>
</dbReference>
<evidence type="ECO:0000256" key="2">
    <source>
        <dbReference type="SAM" id="MobiDB-lite"/>
    </source>
</evidence>
<keyword evidence="1" id="KW-0479">Metal-binding</keyword>
<feature type="non-terminal residue" evidence="4">
    <location>
        <position position="1"/>
    </location>
</feature>
<protein>
    <recommendedName>
        <fullName evidence="3">Cupin type-2 domain-containing protein</fullName>
    </recommendedName>
</protein>
<dbReference type="Gene3D" id="2.60.120.10">
    <property type="entry name" value="Jelly Rolls"/>
    <property type="match status" value="1"/>
</dbReference>
<dbReference type="Gene3D" id="1.10.3210.10">
    <property type="entry name" value="Hypothetical protein af1432"/>
    <property type="match status" value="1"/>
</dbReference>
<dbReference type="SUPFAM" id="SSF109604">
    <property type="entry name" value="HD-domain/PDEase-like"/>
    <property type="match status" value="1"/>
</dbReference>
<proteinExistence type="predicted"/>
<sequence>PDNEFNIAKFRAIKQLILSQGPEGLKPETERAKPWEREAQISSPEGRKEYWLNVTEHAQAVAQVADVLAKLVKLPEGQHQQLVLAAWAHETGKREEILGTKQGKYPKRKTAEERTHQFLADQYGSEIAHIIRGTSVGVMEEYHRGELSGNNELLTRLLFFADEVVDGSKVTSWQERIAAWTDEDLKTKPVEAYGGQTQAQIESKFAVEVETQIRELAKLPSEIDLVPLLRTAIKAPRVLKPSENEPWVPVTSQPDVSKLVFLDSEDLNDMRKAKMVNTARLHPGQTLSPHEHINLSEIFVIIGGRGVITIKDMTWEITPGDMAVAWPYQLHSITNVSSDELTICTVGFAV</sequence>
<dbReference type="InterPro" id="IPR014710">
    <property type="entry name" value="RmlC-like_jellyroll"/>
</dbReference>
<evidence type="ECO:0000256" key="1">
    <source>
        <dbReference type="ARBA" id="ARBA00022723"/>
    </source>
</evidence>
<feature type="region of interest" description="Disordered" evidence="2">
    <location>
        <begin position="21"/>
        <end position="40"/>
    </location>
</feature>
<dbReference type="InterPro" id="IPR011051">
    <property type="entry name" value="RmlC_Cupin_sf"/>
</dbReference>
<evidence type="ECO:0000259" key="3">
    <source>
        <dbReference type="Pfam" id="PF07883"/>
    </source>
</evidence>
<dbReference type="SUPFAM" id="SSF51182">
    <property type="entry name" value="RmlC-like cupins"/>
    <property type="match status" value="1"/>
</dbReference>
<accession>A0A1F4UQY4</accession>
<evidence type="ECO:0000313" key="5">
    <source>
        <dbReference type="Proteomes" id="UP000176608"/>
    </source>
</evidence>
<name>A0A1F4UQY4_UNCKA</name>
<dbReference type="PANTHER" id="PTHR35848">
    <property type="entry name" value="OXALATE-BINDING PROTEIN"/>
    <property type="match status" value="1"/>
</dbReference>
<gene>
    <name evidence="4" type="ORF">A2886_00035</name>
</gene>
<dbReference type="EMBL" id="MEVA01000011">
    <property type="protein sequence ID" value="OGC47387.1"/>
    <property type="molecule type" value="Genomic_DNA"/>
</dbReference>
<organism evidence="4 5">
    <name type="scientific">candidate division WWE3 bacterium RIFCSPHIGHO2_01_FULL_42_13</name>
    <dbReference type="NCBI Taxonomy" id="1802617"/>
    <lineage>
        <taxon>Bacteria</taxon>
        <taxon>Katanobacteria</taxon>
    </lineage>
</organism>
<feature type="compositionally biased region" description="Basic and acidic residues" evidence="2">
    <location>
        <begin position="25"/>
        <end position="40"/>
    </location>
</feature>
<comment type="caution">
    <text evidence="4">The sequence shown here is derived from an EMBL/GenBank/DDBJ whole genome shotgun (WGS) entry which is preliminary data.</text>
</comment>
<dbReference type="Proteomes" id="UP000176608">
    <property type="component" value="Unassembled WGS sequence"/>
</dbReference>
<dbReference type="Pfam" id="PF07883">
    <property type="entry name" value="Cupin_2"/>
    <property type="match status" value="1"/>
</dbReference>
<evidence type="ECO:0000313" key="4">
    <source>
        <dbReference type="EMBL" id="OGC47387.1"/>
    </source>
</evidence>
<dbReference type="InterPro" id="IPR013096">
    <property type="entry name" value="Cupin_2"/>
</dbReference>
<dbReference type="InterPro" id="IPR051610">
    <property type="entry name" value="GPI/OXD"/>
</dbReference>
<dbReference type="AlphaFoldDB" id="A0A1F4UQY4"/>